<sequence>MTRRVQVALVPLRAVLWDIDGTLADSKPVHERFFAKA</sequence>
<dbReference type="InterPro" id="IPR023214">
    <property type="entry name" value="HAD_sf"/>
</dbReference>
<dbReference type="Proteomes" id="UP000294835">
    <property type="component" value="Unassembled WGS sequence"/>
</dbReference>
<dbReference type="InterPro" id="IPR023198">
    <property type="entry name" value="PGP-like_dom2"/>
</dbReference>
<dbReference type="InterPro" id="IPR036412">
    <property type="entry name" value="HAD-like_sf"/>
</dbReference>
<proteinExistence type="predicted"/>
<evidence type="ECO:0000313" key="1">
    <source>
        <dbReference type="EMBL" id="TCP40020.1"/>
    </source>
</evidence>
<dbReference type="Gene3D" id="3.40.50.1000">
    <property type="entry name" value="HAD superfamily/HAD-like"/>
    <property type="match status" value="1"/>
</dbReference>
<keyword evidence="2" id="KW-1185">Reference proteome</keyword>
<evidence type="ECO:0000313" key="2">
    <source>
        <dbReference type="Proteomes" id="UP000294835"/>
    </source>
</evidence>
<gene>
    <name evidence="1" type="ORF">EV662_109146</name>
</gene>
<evidence type="ECO:0008006" key="3">
    <source>
        <dbReference type="Google" id="ProtNLM"/>
    </source>
</evidence>
<name>A0A4R2PVI7_9RHOB</name>
<dbReference type="SUPFAM" id="SSF56784">
    <property type="entry name" value="HAD-like"/>
    <property type="match status" value="1"/>
</dbReference>
<dbReference type="Gene3D" id="1.10.150.240">
    <property type="entry name" value="Putative phosphatase, domain 2"/>
    <property type="match status" value="1"/>
</dbReference>
<reference evidence="1 2" key="1">
    <citation type="submission" date="2019-03" db="EMBL/GenBank/DDBJ databases">
        <title>Genomic Encyclopedia of Type Strains, Phase IV (KMG-IV): sequencing the most valuable type-strain genomes for metagenomic binning, comparative biology and taxonomic classification.</title>
        <authorList>
            <person name="Goeker M."/>
        </authorList>
    </citation>
    <scope>NUCLEOTIDE SEQUENCE [LARGE SCALE GENOMIC DNA]</scope>
    <source>
        <strain evidence="1 2">DSM 18063</strain>
    </source>
</reference>
<comment type="caution">
    <text evidence="1">The sequence shown here is derived from an EMBL/GenBank/DDBJ whole genome shotgun (WGS) entry which is preliminary data.</text>
</comment>
<accession>A0A4R2PVI7</accession>
<organism evidence="1 2">
    <name type="scientific">Rhodovulum marinum</name>
    <dbReference type="NCBI Taxonomy" id="320662"/>
    <lineage>
        <taxon>Bacteria</taxon>
        <taxon>Pseudomonadati</taxon>
        <taxon>Pseudomonadota</taxon>
        <taxon>Alphaproteobacteria</taxon>
        <taxon>Rhodobacterales</taxon>
        <taxon>Paracoccaceae</taxon>
        <taxon>Rhodovulum</taxon>
    </lineage>
</organism>
<dbReference type="AlphaFoldDB" id="A0A4R2PVI7"/>
<dbReference type="EMBL" id="SLXP01000009">
    <property type="protein sequence ID" value="TCP40020.1"/>
    <property type="molecule type" value="Genomic_DNA"/>
</dbReference>
<protein>
    <recommendedName>
        <fullName evidence="3">Haloacid dehalogenase-like hydrolase</fullName>
    </recommendedName>
</protein>